<organism evidence="4 5">
    <name type="scientific">Wenzhouxiangella marina</name>
    <dbReference type="NCBI Taxonomy" id="1579979"/>
    <lineage>
        <taxon>Bacteria</taxon>
        <taxon>Pseudomonadati</taxon>
        <taxon>Pseudomonadota</taxon>
        <taxon>Gammaproteobacteria</taxon>
        <taxon>Chromatiales</taxon>
        <taxon>Wenzhouxiangellaceae</taxon>
        <taxon>Wenzhouxiangella</taxon>
    </lineage>
</organism>
<keyword evidence="5" id="KW-1185">Reference proteome</keyword>
<dbReference type="InterPro" id="IPR029058">
    <property type="entry name" value="AB_hydrolase_fold"/>
</dbReference>
<dbReference type="InterPro" id="IPR050565">
    <property type="entry name" value="LYPA1-2/EST-like"/>
</dbReference>
<evidence type="ECO:0000256" key="1">
    <source>
        <dbReference type="ARBA" id="ARBA00006499"/>
    </source>
</evidence>
<dbReference type="EMBL" id="CP012154">
    <property type="protein sequence ID" value="AKS42299.1"/>
    <property type="molecule type" value="Genomic_DNA"/>
</dbReference>
<evidence type="ECO:0000259" key="3">
    <source>
        <dbReference type="Pfam" id="PF02230"/>
    </source>
</evidence>
<accession>A0A0K0XX75</accession>
<name>A0A0K0XX75_9GAMM</name>
<protein>
    <submittedName>
        <fullName evidence="4">Carboxylesterase</fullName>
    </submittedName>
</protein>
<proteinExistence type="inferred from homology"/>
<keyword evidence="2" id="KW-0378">Hydrolase</keyword>
<dbReference type="Pfam" id="PF02230">
    <property type="entry name" value="Abhydrolase_2"/>
    <property type="match status" value="1"/>
</dbReference>
<sequence>MIRETGAEPTHAVIWLHGLGADGHDFEPIVPHLRAAARRPVRFVFPHAPVRPVTINGGMAMRAWYDILGMSIDRDQDEAGILASVASVHVLIDEQIESGIEAGNIVLAGFSQGGAIALRTGLARTEALAGVMALSCYLLQADRLESWSQPASARVPVFMAHGEHDPIVPLALGRQAADRLEAAGYSVEWHSYPMPHSVSPEEIQAIDAWLEAIWS</sequence>
<dbReference type="GO" id="GO:0016787">
    <property type="term" value="F:hydrolase activity"/>
    <property type="evidence" value="ECO:0007669"/>
    <property type="project" value="UniProtKB-KW"/>
</dbReference>
<reference evidence="4 5" key="1">
    <citation type="submission" date="2015-07" db="EMBL/GenBank/DDBJ databases">
        <authorList>
            <person name="Noorani M."/>
        </authorList>
    </citation>
    <scope>NUCLEOTIDE SEQUENCE [LARGE SCALE GENOMIC DNA]</scope>
    <source>
        <strain evidence="4 5">KCTC 42284</strain>
    </source>
</reference>
<dbReference type="STRING" id="1579979.WM2015_1933"/>
<evidence type="ECO:0000256" key="2">
    <source>
        <dbReference type="ARBA" id="ARBA00022801"/>
    </source>
</evidence>
<dbReference type="AlphaFoldDB" id="A0A0K0XX75"/>
<comment type="similarity">
    <text evidence="1">Belongs to the AB hydrolase superfamily. AB hydrolase 2 family.</text>
</comment>
<evidence type="ECO:0000313" key="5">
    <source>
        <dbReference type="Proteomes" id="UP000066624"/>
    </source>
</evidence>
<feature type="domain" description="Phospholipase/carboxylesterase/thioesterase" evidence="3">
    <location>
        <begin position="3"/>
        <end position="212"/>
    </location>
</feature>
<dbReference type="InterPro" id="IPR003140">
    <property type="entry name" value="PLipase/COase/thioEstase"/>
</dbReference>
<evidence type="ECO:0000313" key="4">
    <source>
        <dbReference type="EMBL" id="AKS42299.1"/>
    </source>
</evidence>
<gene>
    <name evidence="4" type="ORF">WM2015_1933</name>
</gene>
<dbReference type="Gene3D" id="3.40.50.1820">
    <property type="entry name" value="alpha/beta hydrolase"/>
    <property type="match status" value="1"/>
</dbReference>
<dbReference type="KEGG" id="wma:WM2015_1933"/>
<dbReference type="PANTHER" id="PTHR10655">
    <property type="entry name" value="LYSOPHOSPHOLIPASE-RELATED"/>
    <property type="match status" value="1"/>
</dbReference>
<dbReference type="Proteomes" id="UP000066624">
    <property type="component" value="Chromosome"/>
</dbReference>
<dbReference type="PATRIC" id="fig|1579979.3.peg.1977"/>
<dbReference type="PANTHER" id="PTHR10655:SF17">
    <property type="entry name" value="LYSOPHOSPHOLIPASE-LIKE PROTEIN 1"/>
    <property type="match status" value="1"/>
</dbReference>
<dbReference type="SUPFAM" id="SSF53474">
    <property type="entry name" value="alpha/beta-Hydrolases"/>
    <property type="match status" value="1"/>
</dbReference>